<dbReference type="AlphaFoldDB" id="A0A240EEX6"/>
<accession>A0A240EEX6</accession>
<organism evidence="1 2">
    <name type="scientific">Vibrio thalassae</name>
    <dbReference type="NCBI Taxonomy" id="1243014"/>
    <lineage>
        <taxon>Bacteria</taxon>
        <taxon>Pseudomonadati</taxon>
        <taxon>Pseudomonadota</taxon>
        <taxon>Gammaproteobacteria</taxon>
        <taxon>Vibrionales</taxon>
        <taxon>Vibrionaceae</taxon>
        <taxon>Vibrio</taxon>
    </lineage>
</organism>
<dbReference type="RefSeq" id="WP_096992519.1">
    <property type="nucleotide sequence ID" value="NZ_JBHSII010000006.1"/>
</dbReference>
<reference evidence="2" key="1">
    <citation type="submission" date="2016-06" db="EMBL/GenBank/DDBJ databases">
        <authorList>
            <person name="Rodrigo-Torres L."/>
            <person name="Arahal R.D."/>
            <person name="Lucena T."/>
        </authorList>
    </citation>
    <scope>NUCLEOTIDE SEQUENCE [LARGE SCALE GENOMIC DNA]</scope>
    <source>
        <strain evidence="2">CECT8203</strain>
    </source>
</reference>
<evidence type="ECO:0000313" key="1">
    <source>
        <dbReference type="EMBL" id="SNX47227.1"/>
    </source>
</evidence>
<dbReference type="Proteomes" id="UP000219336">
    <property type="component" value="Unassembled WGS sequence"/>
</dbReference>
<name>A0A240EEX6_9VIBR</name>
<protein>
    <submittedName>
        <fullName evidence="1">Uncharacterized protein</fullName>
    </submittedName>
</protein>
<evidence type="ECO:0000313" key="2">
    <source>
        <dbReference type="Proteomes" id="UP000219336"/>
    </source>
</evidence>
<keyword evidence="2" id="KW-1185">Reference proteome</keyword>
<sequence>MAQLTLDVDIDAPDKPESVYPRTTASRRKKVVKKCLSKDDLMVILFPEEFPQDYLEWLMNTDTVNWTSKDVYLVQTKLVKDVFDILRRKNSSISSINEALVWLFCDDRSDYDFTASKVAESLGVRLEVIQTSMITALSATLREHKRAKKVNVRRVETLTHFVAKAKSYMENSYVKLTATEFFAQYT</sequence>
<gene>
    <name evidence="1" type="ORF">VTH8203_00828</name>
</gene>
<proteinExistence type="predicted"/>
<dbReference type="EMBL" id="OANU01000006">
    <property type="protein sequence ID" value="SNX47227.1"/>
    <property type="molecule type" value="Genomic_DNA"/>
</dbReference>